<dbReference type="RefSeq" id="WP_146428616.1">
    <property type="nucleotide sequence ID" value="NZ_SJPF01000001.1"/>
</dbReference>
<sequence length="152" mass="16565" precursor="true">MSEKSFRSLRFLAAWQSVAVIVACLAGCSSQPDWQADAYPTSGTVRINGETAINAFVMFHSLGGDVDVRKSEPWGIVGADGVYHVSTYGDQDGAPLGEYAVTVTWPKNMRDPYSSDRMSNKFASKEKAPLVVNIAPGRNELPPIELNDVKLR</sequence>
<gene>
    <name evidence="2" type="ORF">Enr8_00440</name>
</gene>
<feature type="chain" id="PRO_5022997641" description="Carboxypeptidase regulatory-like domain-containing protein" evidence="1">
    <location>
        <begin position="20"/>
        <end position="152"/>
    </location>
</feature>
<keyword evidence="1" id="KW-0732">Signal</keyword>
<proteinExistence type="predicted"/>
<organism evidence="2 3">
    <name type="scientific">Blastopirellula retiformator</name>
    <dbReference type="NCBI Taxonomy" id="2527970"/>
    <lineage>
        <taxon>Bacteria</taxon>
        <taxon>Pseudomonadati</taxon>
        <taxon>Planctomycetota</taxon>
        <taxon>Planctomycetia</taxon>
        <taxon>Pirellulales</taxon>
        <taxon>Pirellulaceae</taxon>
        <taxon>Blastopirellula</taxon>
    </lineage>
</organism>
<evidence type="ECO:0000313" key="2">
    <source>
        <dbReference type="EMBL" id="TWT38352.1"/>
    </source>
</evidence>
<dbReference type="AlphaFoldDB" id="A0A5C5VKW1"/>
<accession>A0A5C5VKW1</accession>
<keyword evidence="3" id="KW-1185">Reference proteome</keyword>
<evidence type="ECO:0000313" key="3">
    <source>
        <dbReference type="Proteomes" id="UP000318878"/>
    </source>
</evidence>
<comment type="caution">
    <text evidence="2">The sequence shown here is derived from an EMBL/GenBank/DDBJ whole genome shotgun (WGS) entry which is preliminary data.</text>
</comment>
<protein>
    <recommendedName>
        <fullName evidence="4">Carboxypeptidase regulatory-like domain-containing protein</fullName>
    </recommendedName>
</protein>
<reference evidence="2 3" key="1">
    <citation type="submission" date="2019-02" db="EMBL/GenBank/DDBJ databases">
        <title>Deep-cultivation of Planctomycetes and their phenomic and genomic characterization uncovers novel biology.</title>
        <authorList>
            <person name="Wiegand S."/>
            <person name="Jogler M."/>
            <person name="Boedeker C."/>
            <person name="Pinto D."/>
            <person name="Vollmers J."/>
            <person name="Rivas-Marin E."/>
            <person name="Kohn T."/>
            <person name="Peeters S.H."/>
            <person name="Heuer A."/>
            <person name="Rast P."/>
            <person name="Oberbeckmann S."/>
            <person name="Bunk B."/>
            <person name="Jeske O."/>
            <person name="Meyerdierks A."/>
            <person name="Storesund J.E."/>
            <person name="Kallscheuer N."/>
            <person name="Luecker S."/>
            <person name="Lage O.M."/>
            <person name="Pohl T."/>
            <person name="Merkel B.J."/>
            <person name="Hornburger P."/>
            <person name="Mueller R.-W."/>
            <person name="Bruemmer F."/>
            <person name="Labrenz M."/>
            <person name="Spormann A.M."/>
            <person name="Op Den Camp H."/>
            <person name="Overmann J."/>
            <person name="Amann R."/>
            <person name="Jetten M.S.M."/>
            <person name="Mascher T."/>
            <person name="Medema M.H."/>
            <person name="Devos D.P."/>
            <person name="Kaster A.-K."/>
            <person name="Ovreas L."/>
            <person name="Rohde M."/>
            <person name="Galperin M.Y."/>
            <person name="Jogler C."/>
        </authorList>
    </citation>
    <scope>NUCLEOTIDE SEQUENCE [LARGE SCALE GENOMIC DNA]</scope>
    <source>
        <strain evidence="2 3">Enr8</strain>
    </source>
</reference>
<name>A0A5C5VKW1_9BACT</name>
<evidence type="ECO:0000256" key="1">
    <source>
        <dbReference type="SAM" id="SignalP"/>
    </source>
</evidence>
<dbReference type="EMBL" id="SJPF01000001">
    <property type="protein sequence ID" value="TWT38352.1"/>
    <property type="molecule type" value="Genomic_DNA"/>
</dbReference>
<dbReference type="PROSITE" id="PS51257">
    <property type="entry name" value="PROKAR_LIPOPROTEIN"/>
    <property type="match status" value="1"/>
</dbReference>
<dbReference type="Proteomes" id="UP000318878">
    <property type="component" value="Unassembled WGS sequence"/>
</dbReference>
<feature type="signal peptide" evidence="1">
    <location>
        <begin position="1"/>
        <end position="19"/>
    </location>
</feature>
<dbReference type="OrthoDB" id="285058at2"/>
<evidence type="ECO:0008006" key="4">
    <source>
        <dbReference type="Google" id="ProtNLM"/>
    </source>
</evidence>